<dbReference type="Proteomes" id="UP000035642">
    <property type="component" value="Unassembled WGS sequence"/>
</dbReference>
<feature type="transmembrane region" description="Helical" evidence="1">
    <location>
        <begin position="35"/>
        <end position="57"/>
    </location>
</feature>
<keyword evidence="1" id="KW-0812">Transmembrane</keyword>
<feature type="transmembrane region" description="Helical" evidence="1">
    <location>
        <begin position="133"/>
        <end position="152"/>
    </location>
</feature>
<organism evidence="2 3">
    <name type="scientific">Angiostrongylus cantonensis</name>
    <name type="common">Rat lungworm</name>
    <dbReference type="NCBI Taxonomy" id="6313"/>
    <lineage>
        <taxon>Eukaryota</taxon>
        <taxon>Metazoa</taxon>
        <taxon>Ecdysozoa</taxon>
        <taxon>Nematoda</taxon>
        <taxon>Chromadorea</taxon>
        <taxon>Rhabditida</taxon>
        <taxon>Rhabditina</taxon>
        <taxon>Rhabditomorpha</taxon>
        <taxon>Strongyloidea</taxon>
        <taxon>Metastrongylidae</taxon>
        <taxon>Angiostrongylus</taxon>
    </lineage>
</organism>
<keyword evidence="2" id="KW-1185">Reference proteome</keyword>
<name>A0A0K0DNH0_ANGCA</name>
<accession>A0A0K0DNH0</accession>
<feature type="transmembrane region" description="Helical" evidence="1">
    <location>
        <begin position="102"/>
        <end position="121"/>
    </location>
</feature>
<keyword evidence="1" id="KW-1133">Transmembrane helix</keyword>
<feature type="transmembrane region" description="Helical" evidence="1">
    <location>
        <begin position="167"/>
        <end position="186"/>
    </location>
</feature>
<dbReference type="WBParaSite" id="ACAC_0001330701-mRNA-1">
    <property type="protein sequence ID" value="ACAC_0001330701-mRNA-1"/>
    <property type="gene ID" value="ACAC_0001330701"/>
</dbReference>
<sequence length="187" mass="20636">MSEDDTARRRAGSERAALDAYAYRNQPPSTWTSSYCCLTIIALSIAFCSAVITFLVANHMYTGLPCHDHPQSFSLENEELLWNGYDRIMVASKVSNWPGIEYTSLIIFIAFPIMFISNTLHEKAEIITAVNEFVFCCYYGGVVHAVAVVDVINDVAPAPLLDDNDSLAISIIVIIITFAIAVLMGMN</sequence>
<evidence type="ECO:0000256" key="1">
    <source>
        <dbReference type="SAM" id="Phobius"/>
    </source>
</evidence>
<reference evidence="3" key="2">
    <citation type="submission" date="2017-02" db="UniProtKB">
        <authorList>
            <consortium name="WormBaseParasite"/>
        </authorList>
    </citation>
    <scope>IDENTIFICATION</scope>
</reference>
<evidence type="ECO:0000313" key="3">
    <source>
        <dbReference type="WBParaSite" id="ACAC_0001330701-mRNA-1"/>
    </source>
</evidence>
<evidence type="ECO:0000313" key="2">
    <source>
        <dbReference type="Proteomes" id="UP000035642"/>
    </source>
</evidence>
<dbReference type="AlphaFoldDB" id="A0A0K0DNH0"/>
<proteinExistence type="predicted"/>
<reference evidence="2" key="1">
    <citation type="submission" date="2012-09" db="EMBL/GenBank/DDBJ databases">
        <authorList>
            <person name="Martin A.A."/>
        </authorList>
    </citation>
    <scope>NUCLEOTIDE SEQUENCE</scope>
</reference>
<protein>
    <submittedName>
        <fullName evidence="3">Aa_trans domain-containing protein</fullName>
    </submittedName>
</protein>
<keyword evidence="1" id="KW-0472">Membrane</keyword>